<evidence type="ECO:0000313" key="2">
    <source>
        <dbReference type="EMBL" id="CAK0785839.1"/>
    </source>
</evidence>
<feature type="compositionally biased region" description="Polar residues" evidence="1">
    <location>
        <begin position="1"/>
        <end position="15"/>
    </location>
</feature>
<reference evidence="2 3" key="1">
    <citation type="submission" date="2023-10" db="EMBL/GenBank/DDBJ databases">
        <authorList>
            <person name="Maclean D."/>
            <person name="Macfadyen A."/>
        </authorList>
    </citation>
    <scope>NUCLEOTIDE SEQUENCE [LARGE SCALE GENOMIC DNA]</scope>
</reference>
<feature type="region of interest" description="Disordered" evidence="1">
    <location>
        <begin position="1"/>
        <end position="68"/>
    </location>
</feature>
<evidence type="ECO:0000313" key="3">
    <source>
        <dbReference type="Proteomes" id="UP001314263"/>
    </source>
</evidence>
<dbReference type="AlphaFoldDB" id="A0AAV1IIM3"/>
<name>A0AAV1IIM3_9CHLO</name>
<sequence>MPPDSSSGQSDTGALTTLHRLPKHHQVHAVDNPSPVETGKATDVQLTKARQNGGLNGSQNTDGAKGTM</sequence>
<organism evidence="2 3">
    <name type="scientific">Coccomyxa viridis</name>
    <dbReference type="NCBI Taxonomy" id="1274662"/>
    <lineage>
        <taxon>Eukaryota</taxon>
        <taxon>Viridiplantae</taxon>
        <taxon>Chlorophyta</taxon>
        <taxon>core chlorophytes</taxon>
        <taxon>Trebouxiophyceae</taxon>
        <taxon>Trebouxiophyceae incertae sedis</taxon>
        <taxon>Coccomyxaceae</taxon>
        <taxon>Coccomyxa</taxon>
    </lineage>
</organism>
<evidence type="ECO:0000256" key="1">
    <source>
        <dbReference type="SAM" id="MobiDB-lite"/>
    </source>
</evidence>
<comment type="caution">
    <text evidence="2">The sequence shown here is derived from an EMBL/GenBank/DDBJ whole genome shotgun (WGS) entry which is preliminary data.</text>
</comment>
<keyword evidence="3" id="KW-1185">Reference proteome</keyword>
<accession>A0AAV1IIM3</accession>
<proteinExistence type="predicted"/>
<protein>
    <submittedName>
        <fullName evidence="2">Uncharacterized protein</fullName>
    </submittedName>
</protein>
<dbReference type="Proteomes" id="UP001314263">
    <property type="component" value="Unassembled WGS sequence"/>
</dbReference>
<dbReference type="EMBL" id="CAUYUE010000013">
    <property type="protein sequence ID" value="CAK0785839.1"/>
    <property type="molecule type" value="Genomic_DNA"/>
</dbReference>
<gene>
    <name evidence="2" type="ORF">CVIRNUC_009051</name>
</gene>